<feature type="transmembrane region" description="Helical" evidence="1">
    <location>
        <begin position="192"/>
        <end position="209"/>
    </location>
</feature>
<feature type="transmembrane region" description="Helical" evidence="1">
    <location>
        <begin position="126"/>
        <end position="145"/>
    </location>
</feature>
<evidence type="ECO:0000256" key="1">
    <source>
        <dbReference type="SAM" id="Phobius"/>
    </source>
</evidence>
<proteinExistence type="predicted"/>
<keyword evidence="1" id="KW-0812">Transmembrane</keyword>
<accession>A0ABP8D8Z6</accession>
<reference evidence="3" key="1">
    <citation type="journal article" date="2019" name="Int. J. Syst. Evol. Microbiol.">
        <title>The Global Catalogue of Microorganisms (GCM) 10K type strain sequencing project: providing services to taxonomists for standard genome sequencing and annotation.</title>
        <authorList>
            <consortium name="The Broad Institute Genomics Platform"/>
            <consortium name="The Broad Institute Genome Sequencing Center for Infectious Disease"/>
            <person name="Wu L."/>
            <person name="Ma J."/>
        </authorList>
    </citation>
    <scope>NUCLEOTIDE SEQUENCE [LARGE SCALE GENOMIC DNA]</scope>
    <source>
        <strain evidence="3">JCM 17441</strain>
    </source>
</reference>
<feature type="transmembrane region" description="Helical" evidence="1">
    <location>
        <begin position="221"/>
        <end position="241"/>
    </location>
</feature>
<feature type="transmembrane region" description="Helical" evidence="1">
    <location>
        <begin position="41"/>
        <end position="61"/>
    </location>
</feature>
<organism evidence="2 3">
    <name type="scientific">Dactylosporangium darangshiense</name>
    <dbReference type="NCBI Taxonomy" id="579108"/>
    <lineage>
        <taxon>Bacteria</taxon>
        <taxon>Bacillati</taxon>
        <taxon>Actinomycetota</taxon>
        <taxon>Actinomycetes</taxon>
        <taxon>Micromonosporales</taxon>
        <taxon>Micromonosporaceae</taxon>
        <taxon>Dactylosporangium</taxon>
    </lineage>
</organism>
<keyword evidence="1" id="KW-0472">Membrane</keyword>
<dbReference type="PANTHER" id="PTHR40761:SF1">
    <property type="entry name" value="CONSERVED INTEGRAL MEMBRANE ALANINE VALINE AND LEUCINE RICH PROTEIN-RELATED"/>
    <property type="match status" value="1"/>
</dbReference>
<evidence type="ECO:0008006" key="4">
    <source>
        <dbReference type="Google" id="ProtNLM"/>
    </source>
</evidence>
<protein>
    <recommendedName>
        <fullName evidence="4">Integral membrane protein</fullName>
    </recommendedName>
</protein>
<keyword evidence="3" id="KW-1185">Reference proteome</keyword>
<evidence type="ECO:0000313" key="2">
    <source>
        <dbReference type="EMBL" id="GAA4250270.1"/>
    </source>
</evidence>
<feature type="transmembrane region" description="Helical" evidence="1">
    <location>
        <begin position="247"/>
        <end position="269"/>
    </location>
</feature>
<comment type="caution">
    <text evidence="2">The sequence shown here is derived from an EMBL/GenBank/DDBJ whole genome shotgun (WGS) entry which is preliminary data.</text>
</comment>
<dbReference type="PANTHER" id="PTHR40761">
    <property type="entry name" value="CONSERVED INTEGRAL MEMBRANE ALANINE VALINE AND LEUCINE RICH PROTEIN-RELATED"/>
    <property type="match status" value="1"/>
</dbReference>
<dbReference type="EMBL" id="BAABAT010000009">
    <property type="protein sequence ID" value="GAA4250270.1"/>
    <property type="molecule type" value="Genomic_DNA"/>
</dbReference>
<gene>
    <name evidence="2" type="ORF">GCM10022255_038110</name>
</gene>
<dbReference type="Proteomes" id="UP001500620">
    <property type="component" value="Unassembled WGS sequence"/>
</dbReference>
<feature type="transmembrane region" description="Helical" evidence="1">
    <location>
        <begin position="152"/>
        <end position="172"/>
    </location>
</feature>
<evidence type="ECO:0000313" key="3">
    <source>
        <dbReference type="Proteomes" id="UP001500620"/>
    </source>
</evidence>
<sequence length="278" mass="27561">MGHLIALGLAVAAALGYGISSLLQSEGAAGGERVLGILGRPAYLAGVALDLLAWLLSLAALRALPVFQVQAVLAGSLAVTAVAARLVQGVRLRRADAVAVVVTVAALAALAMSAGPQPAEPVAMPVRLGILGAVLAVAAAGWFAGRARQASLCAVLAGLAFGGTALAARGLHLPQRPLRQPLDALGTIAADPLWWALAVSGIAGMLLYAQALAHGDVARGTALLWIVEVLAPGAAGVVLFGDAVRPGWAFPAVLALVAALAAAVVLASAPAQRAEATP</sequence>
<dbReference type="RefSeq" id="WP_345128347.1">
    <property type="nucleotide sequence ID" value="NZ_BAABAT010000009.1"/>
</dbReference>
<keyword evidence="1" id="KW-1133">Transmembrane helix</keyword>
<feature type="transmembrane region" description="Helical" evidence="1">
    <location>
        <begin position="95"/>
        <end position="114"/>
    </location>
</feature>
<name>A0ABP8D8Z6_9ACTN</name>